<comment type="function">
    <text evidence="5">Flagellin is the subunit protein which polymerizes to form the filaments of bacterial flagella.</text>
</comment>
<evidence type="ECO:0000256" key="3">
    <source>
        <dbReference type="ARBA" id="ARBA00023054"/>
    </source>
</evidence>
<dbReference type="RefSeq" id="WP_205158067.1">
    <property type="nucleotide sequence ID" value="NZ_JAFEUM010000003.1"/>
</dbReference>
<protein>
    <recommendedName>
        <fullName evidence="5">Flagellin</fullName>
    </recommendedName>
</protein>
<keyword evidence="8" id="KW-0966">Cell projection</keyword>
<feature type="domain" description="Flagellin C-terminal" evidence="7">
    <location>
        <begin position="294"/>
        <end position="378"/>
    </location>
</feature>
<reference evidence="8 9" key="1">
    <citation type="submission" date="2021-02" db="EMBL/GenBank/DDBJ databases">
        <authorList>
            <person name="Park J.-S."/>
        </authorList>
    </citation>
    <scope>NUCLEOTIDE SEQUENCE [LARGE SCALE GENOMIC DNA]</scope>
    <source>
        <strain evidence="8 9">188UL20-2</strain>
    </source>
</reference>
<dbReference type="InterPro" id="IPR001492">
    <property type="entry name" value="Flagellin"/>
</dbReference>
<evidence type="ECO:0000259" key="7">
    <source>
        <dbReference type="Pfam" id="PF00700"/>
    </source>
</evidence>
<dbReference type="Gene3D" id="6.10.10.10">
    <property type="entry name" value="Flagellar export chaperone, C-terminal domain"/>
    <property type="match status" value="1"/>
</dbReference>
<proteinExistence type="inferred from homology"/>
<dbReference type="InterPro" id="IPR046358">
    <property type="entry name" value="Flagellin_C"/>
</dbReference>
<evidence type="ECO:0000256" key="4">
    <source>
        <dbReference type="ARBA" id="ARBA00023143"/>
    </source>
</evidence>
<comment type="similarity">
    <text evidence="1 5">Belongs to the bacterial flagellin family.</text>
</comment>
<comment type="caution">
    <text evidence="8">The sequence shown here is derived from an EMBL/GenBank/DDBJ whole genome shotgun (WGS) entry which is preliminary data.</text>
</comment>
<dbReference type="InterPro" id="IPR042187">
    <property type="entry name" value="Flagellin_C_sub2"/>
</dbReference>
<dbReference type="Gene3D" id="6.10.280.190">
    <property type="match status" value="1"/>
</dbReference>
<keyword evidence="4 5" id="KW-0975">Bacterial flagellum</keyword>
<dbReference type="Pfam" id="PF07196">
    <property type="entry name" value="Flagellin_IN"/>
    <property type="match status" value="1"/>
</dbReference>
<sequence length="379" mass="39714">MAISVNTNVAAMTAQRHLNNASSAQQGSMERLSSGFRINSAKDDAAGLQISNRLNAQSRGLEVAVRNANDGISIAQTAEGAMNESTNILQRMRDLSLQSANGSNSKAERVAIQEEIGALDNELNRIAETTAFGGNRLLNGTHGTKSFQIGSNSGEAVQLTLNNMRSDTADMGGKSFVSGSAKTPDWTVQAGTEQLDISYTDKDGAAQTLNITAKVGDDIEQLATYINGQTDDLQASVGEDGTLQVFSGNNNVDNATAVTFAGTLGSDLAMGAGVDKTVHDIDVTSVAGAQEAVSIIDTALKSVDSHRAELGAFQNRFDHAINNLDNINENVNASQSRIKDTDFAKETTSMTKSQILGQASTSILAQAKQAPNSALSLLG</sequence>
<dbReference type="PANTHER" id="PTHR42792">
    <property type="entry name" value="FLAGELLIN"/>
    <property type="match status" value="1"/>
</dbReference>
<evidence type="ECO:0000256" key="5">
    <source>
        <dbReference type="RuleBase" id="RU362073"/>
    </source>
</evidence>
<dbReference type="PRINTS" id="PR00207">
    <property type="entry name" value="FLAGELLIN"/>
</dbReference>
<keyword evidence="3" id="KW-0175">Coiled coil</keyword>
<keyword evidence="8" id="KW-0282">Flagellum</keyword>
<feature type="domain" description="Flagellin N-terminal" evidence="6">
    <location>
        <begin position="5"/>
        <end position="141"/>
    </location>
</feature>
<dbReference type="Pfam" id="PF00669">
    <property type="entry name" value="Flagellin_N"/>
    <property type="match status" value="1"/>
</dbReference>
<dbReference type="NCBIfam" id="NF006468">
    <property type="entry name" value="PRK08869.1-3"/>
    <property type="match status" value="1"/>
</dbReference>
<accession>A0ABS2HK53</accession>
<evidence type="ECO:0000313" key="9">
    <source>
        <dbReference type="Proteomes" id="UP000809621"/>
    </source>
</evidence>
<evidence type="ECO:0000256" key="2">
    <source>
        <dbReference type="ARBA" id="ARBA00022525"/>
    </source>
</evidence>
<keyword evidence="2 5" id="KW-0964">Secreted</keyword>
<dbReference type="NCBIfam" id="NF006466">
    <property type="entry name" value="PRK08869.1-1"/>
    <property type="match status" value="1"/>
</dbReference>
<evidence type="ECO:0000256" key="1">
    <source>
        <dbReference type="ARBA" id="ARBA00005709"/>
    </source>
</evidence>
<dbReference type="EMBL" id="JAFEUM010000003">
    <property type="protein sequence ID" value="MBM7036482.1"/>
    <property type="molecule type" value="Genomic_DNA"/>
</dbReference>
<dbReference type="Gene3D" id="2.60.40.4390">
    <property type="match status" value="1"/>
</dbReference>
<evidence type="ECO:0000259" key="6">
    <source>
        <dbReference type="Pfam" id="PF00669"/>
    </source>
</evidence>
<keyword evidence="8" id="KW-0969">Cilium</keyword>
<dbReference type="SUPFAM" id="SSF64518">
    <property type="entry name" value="Phase 1 flagellin"/>
    <property type="match status" value="1"/>
</dbReference>
<name>A0ABS2HK53_9VIBR</name>
<dbReference type="Gene3D" id="1.20.1330.10">
    <property type="entry name" value="f41 fragment of flagellin, N-terminal domain"/>
    <property type="match status" value="1"/>
</dbReference>
<dbReference type="Pfam" id="PF00700">
    <property type="entry name" value="Flagellin_C"/>
    <property type="match status" value="1"/>
</dbReference>
<keyword evidence="9" id="KW-1185">Reference proteome</keyword>
<dbReference type="InterPro" id="IPR001029">
    <property type="entry name" value="Flagellin_N"/>
</dbReference>
<evidence type="ECO:0000313" key="8">
    <source>
        <dbReference type="EMBL" id="MBM7036482.1"/>
    </source>
</evidence>
<dbReference type="Proteomes" id="UP000809621">
    <property type="component" value="Unassembled WGS sequence"/>
</dbReference>
<gene>
    <name evidence="8" type="ORF">JQC93_08680</name>
</gene>
<dbReference type="InterPro" id="IPR010810">
    <property type="entry name" value="Flagellin_hook_IN_motif"/>
</dbReference>
<comment type="subcellular location">
    <subcellularLocation>
        <location evidence="5">Secreted</location>
    </subcellularLocation>
    <subcellularLocation>
        <location evidence="5">Bacterial flagellum</location>
    </subcellularLocation>
</comment>
<dbReference type="PANTHER" id="PTHR42792:SF2">
    <property type="entry name" value="FLAGELLIN"/>
    <property type="match status" value="1"/>
</dbReference>
<organism evidence="8 9">
    <name type="scientific">Vibrio ulleungensis</name>
    <dbReference type="NCBI Taxonomy" id="2807619"/>
    <lineage>
        <taxon>Bacteria</taxon>
        <taxon>Pseudomonadati</taxon>
        <taxon>Pseudomonadota</taxon>
        <taxon>Gammaproteobacteria</taxon>
        <taxon>Vibrionales</taxon>
        <taxon>Vibrionaceae</taxon>
        <taxon>Vibrio</taxon>
    </lineage>
</organism>